<evidence type="ECO:0000313" key="3">
    <source>
        <dbReference type="EMBL" id="CAL5990811.1"/>
    </source>
</evidence>
<feature type="region of interest" description="Disordered" evidence="2">
    <location>
        <begin position="1"/>
        <end position="25"/>
    </location>
</feature>
<keyword evidence="1" id="KW-0175">Coiled coil</keyword>
<comment type="caution">
    <text evidence="3">The sequence shown here is derived from an EMBL/GenBank/DDBJ whole genome shotgun (WGS) entry which is preliminary data.</text>
</comment>
<dbReference type="EMBL" id="CAXDID020000026">
    <property type="protein sequence ID" value="CAL5990811.1"/>
    <property type="molecule type" value="Genomic_DNA"/>
</dbReference>
<accession>A0ABP1HDR4</accession>
<feature type="coiled-coil region" evidence="1">
    <location>
        <begin position="568"/>
        <end position="624"/>
    </location>
</feature>
<gene>
    <name evidence="3" type="ORF">HINF_LOCUS11643</name>
</gene>
<sequence length="897" mass="103883">MSDQKPTKDDLKKKGIEKQMQKQGISKVDENIIEQEQQNQASLILRETIKANVAALDEIESSLQNDASSIRNIIDQAGYVAKHYSLLGDHQPRALGAFRQIGTITTSITLANRFDVMNSQQYITTIKDRFQNNNPQTYQMLMASFFEAVIDLQTKVPHNFVIDTIPYNLYKIPTSQLAQNIKILAVIFYSGKLILEAAKAAKMYELSSKVIVQLLQTAVMFKRIEEAKVLVTIFNQIVIDEDEPVLREQLEIKLLNAKIDVACCLISLEVYDEVRKQLIINSQQMKTICIPDHIDVCCKLFRLTNQYLPLLGGLINYLRVKGCNAESRTYYIEAMTILNSLDYFTIKSELEMLCNDQFTLDQETQNILLFGLMEPIVDLTNKQKKVNGIRSQFEAFLMSNTSQLTAEFKEYIEKFLQGSDDSKLVVNGIKKLTEISKSRDHISFADIQIQKIIANQVIQILKKTSITIEDLFQNINGQLKEAMPNEDIMSLQKMKKIVLSLIQQGQIKVKIDYKSGLITPVELQQANTAVKFNLEKLLAHNFHLNHEKDFYPSITQQLAQIATRKEELVEMSRKLYDLEQKRLEEEQERTKKNQDSKKKELLKIQNEERRIQFYKKNCNQYIEEIANQVGDDELAEYLEQIMESTKAQFEQTKLPQPEQWRERLNNEANLYNRSRLEKRIQELQREMVKIEAKLYVSWNEFQREQMNTKQRENQIEMNRLLKLMSENRHKHNMEIYEKNQQALQQFSTLKNLEQLKNDQKAIDDAEHQKKLETYNEKVQKRAAELQKKDEEEKSKKAEADKAEKLAKLAKMKAMKQAAMVGVEQSKVVPKGTVTIEAPKEPQRPTFTNSALQRPVFTNSKMDEQKPAEAPAPGVYQPKREAITLGTQQQQPKKFGLK</sequence>
<evidence type="ECO:0000313" key="4">
    <source>
        <dbReference type="Proteomes" id="UP001642409"/>
    </source>
</evidence>
<feature type="region of interest" description="Disordered" evidence="2">
    <location>
        <begin position="782"/>
        <end position="801"/>
    </location>
</feature>
<name>A0ABP1HDR4_9EUKA</name>
<feature type="compositionally biased region" description="Polar residues" evidence="2">
    <location>
        <begin position="844"/>
        <end position="859"/>
    </location>
</feature>
<proteinExistence type="predicted"/>
<evidence type="ECO:0000256" key="2">
    <source>
        <dbReference type="SAM" id="MobiDB-lite"/>
    </source>
</evidence>
<feature type="region of interest" description="Disordered" evidence="2">
    <location>
        <begin position="833"/>
        <end position="897"/>
    </location>
</feature>
<keyword evidence="4" id="KW-1185">Reference proteome</keyword>
<organism evidence="3 4">
    <name type="scientific">Hexamita inflata</name>
    <dbReference type="NCBI Taxonomy" id="28002"/>
    <lineage>
        <taxon>Eukaryota</taxon>
        <taxon>Metamonada</taxon>
        <taxon>Diplomonadida</taxon>
        <taxon>Hexamitidae</taxon>
        <taxon>Hexamitinae</taxon>
        <taxon>Hexamita</taxon>
    </lineage>
</organism>
<evidence type="ECO:0000256" key="1">
    <source>
        <dbReference type="SAM" id="Coils"/>
    </source>
</evidence>
<reference evidence="3 4" key="1">
    <citation type="submission" date="2024-07" db="EMBL/GenBank/DDBJ databases">
        <authorList>
            <person name="Akdeniz Z."/>
        </authorList>
    </citation>
    <scope>NUCLEOTIDE SEQUENCE [LARGE SCALE GENOMIC DNA]</scope>
</reference>
<evidence type="ECO:0008006" key="5">
    <source>
        <dbReference type="Google" id="ProtNLM"/>
    </source>
</evidence>
<protein>
    <recommendedName>
        <fullName evidence="5">PCI domain-containing protein</fullName>
    </recommendedName>
</protein>
<dbReference type="Proteomes" id="UP001642409">
    <property type="component" value="Unassembled WGS sequence"/>
</dbReference>
<feature type="coiled-coil region" evidence="1">
    <location>
        <begin position="666"/>
        <end position="693"/>
    </location>
</feature>
<feature type="compositionally biased region" description="Basic and acidic residues" evidence="2">
    <location>
        <begin position="1"/>
        <end position="20"/>
    </location>
</feature>